<evidence type="ECO:0000313" key="4">
    <source>
        <dbReference type="Proteomes" id="UP000182740"/>
    </source>
</evidence>
<keyword evidence="2" id="KW-0472">Membrane</keyword>
<dbReference type="EMBL" id="FPJG01000006">
    <property type="protein sequence ID" value="SFW79381.1"/>
    <property type="molecule type" value="Genomic_DNA"/>
</dbReference>
<feature type="transmembrane region" description="Helical" evidence="2">
    <location>
        <begin position="6"/>
        <end position="25"/>
    </location>
</feature>
<feature type="transmembrane region" description="Helical" evidence="2">
    <location>
        <begin position="77"/>
        <end position="99"/>
    </location>
</feature>
<dbReference type="AlphaFoldDB" id="A0A1K1S5T7"/>
<dbReference type="Proteomes" id="UP000182740">
    <property type="component" value="Unassembled WGS sequence"/>
</dbReference>
<evidence type="ECO:0000256" key="1">
    <source>
        <dbReference type="SAM" id="MobiDB-lite"/>
    </source>
</evidence>
<dbReference type="OrthoDB" id="3693726at2"/>
<gene>
    <name evidence="3" type="ORF">SAMN04489730_4727</name>
</gene>
<organism evidence="3 4">
    <name type="scientific">Amycolatopsis australiensis</name>
    <dbReference type="NCBI Taxonomy" id="546364"/>
    <lineage>
        <taxon>Bacteria</taxon>
        <taxon>Bacillati</taxon>
        <taxon>Actinomycetota</taxon>
        <taxon>Actinomycetes</taxon>
        <taxon>Pseudonocardiales</taxon>
        <taxon>Pseudonocardiaceae</taxon>
        <taxon>Amycolatopsis</taxon>
    </lineage>
</organism>
<keyword evidence="2" id="KW-0812">Transmembrane</keyword>
<keyword evidence="4" id="KW-1185">Reference proteome</keyword>
<evidence type="ECO:0000313" key="3">
    <source>
        <dbReference type="EMBL" id="SFW79381.1"/>
    </source>
</evidence>
<proteinExistence type="predicted"/>
<evidence type="ECO:0000256" key="2">
    <source>
        <dbReference type="SAM" id="Phobius"/>
    </source>
</evidence>
<reference evidence="4" key="1">
    <citation type="submission" date="2016-11" db="EMBL/GenBank/DDBJ databases">
        <authorList>
            <person name="Varghese N."/>
            <person name="Submissions S."/>
        </authorList>
    </citation>
    <scope>NUCLEOTIDE SEQUENCE [LARGE SCALE GENOMIC DNA]</scope>
    <source>
        <strain evidence="4">DSM 44671</strain>
    </source>
</reference>
<keyword evidence="2" id="KW-1133">Transmembrane helix</keyword>
<feature type="transmembrane region" description="Helical" evidence="2">
    <location>
        <begin position="45"/>
        <end position="65"/>
    </location>
</feature>
<feature type="region of interest" description="Disordered" evidence="1">
    <location>
        <begin position="134"/>
        <end position="164"/>
    </location>
</feature>
<dbReference type="STRING" id="546364.SAMN04489730_4727"/>
<name>A0A1K1S5T7_9PSEU</name>
<accession>A0A1K1S5T7</accession>
<protein>
    <submittedName>
        <fullName evidence="3">Uncharacterized protein</fullName>
    </submittedName>
</protein>
<sequence>MPDNELPGFLIIGLIFVVADGQILYRGGRRYLSGPDGGEGTGSMAWMVVTVFHLVAFGVLALLSVVGPGWSGSTAALVGRLGVFLLLLAVAHALTLAVLGRRRQDHIVETHFQDREPDRTATEVYVQPVGETGIEQPAVTPVPGQSGPAPRVSPDIGNHGPYRA</sequence>
<dbReference type="RefSeq" id="WP_072478306.1">
    <property type="nucleotide sequence ID" value="NZ_FPJG01000006.1"/>
</dbReference>